<feature type="region of interest" description="Disordered" evidence="4">
    <location>
        <begin position="416"/>
        <end position="636"/>
    </location>
</feature>
<feature type="compositionally biased region" description="Basic and acidic residues" evidence="4">
    <location>
        <begin position="874"/>
        <end position="892"/>
    </location>
</feature>
<protein>
    <submittedName>
        <fullName evidence="6">CheY-homologous receiver domain</fullName>
    </submittedName>
</protein>
<feature type="compositionally biased region" description="Basic and acidic residues" evidence="4">
    <location>
        <begin position="755"/>
        <end position="764"/>
    </location>
</feature>
<dbReference type="PANTHER" id="PTHR45339">
    <property type="entry name" value="HYBRID SIGNAL TRANSDUCTION HISTIDINE KINASE J"/>
    <property type="match status" value="1"/>
</dbReference>
<evidence type="ECO:0000313" key="7">
    <source>
        <dbReference type="Proteomes" id="UP001138500"/>
    </source>
</evidence>
<feature type="compositionally biased region" description="Low complexity" evidence="4">
    <location>
        <begin position="160"/>
        <end position="171"/>
    </location>
</feature>
<dbReference type="InterPro" id="IPR011006">
    <property type="entry name" value="CheY-like_superfamily"/>
</dbReference>
<feature type="domain" description="Response regulatory" evidence="5">
    <location>
        <begin position="658"/>
        <end position="852"/>
    </location>
</feature>
<comment type="caution">
    <text evidence="6">The sequence shown here is derived from an EMBL/GenBank/DDBJ whole genome shotgun (WGS) entry which is preliminary data.</text>
</comment>
<name>A0A9W7W4K5_9PEZI</name>
<feature type="compositionally biased region" description="Acidic residues" evidence="4">
    <location>
        <begin position="765"/>
        <end position="781"/>
    </location>
</feature>
<dbReference type="Pfam" id="PF00072">
    <property type="entry name" value="Response_reg"/>
    <property type="match status" value="1"/>
</dbReference>
<feature type="compositionally biased region" description="Basic residues" evidence="4">
    <location>
        <begin position="599"/>
        <end position="611"/>
    </location>
</feature>
<dbReference type="Gene3D" id="3.40.50.2300">
    <property type="match status" value="1"/>
</dbReference>
<dbReference type="EMBL" id="RIBY02000780">
    <property type="protein sequence ID" value="KAH9837416.1"/>
    <property type="molecule type" value="Genomic_DNA"/>
</dbReference>
<evidence type="ECO:0000256" key="2">
    <source>
        <dbReference type="ARBA" id="ARBA00023012"/>
    </source>
</evidence>
<organism evidence="6 7">
    <name type="scientific">Teratosphaeria destructans</name>
    <dbReference type="NCBI Taxonomy" id="418781"/>
    <lineage>
        <taxon>Eukaryota</taxon>
        <taxon>Fungi</taxon>
        <taxon>Dikarya</taxon>
        <taxon>Ascomycota</taxon>
        <taxon>Pezizomycotina</taxon>
        <taxon>Dothideomycetes</taxon>
        <taxon>Dothideomycetidae</taxon>
        <taxon>Mycosphaerellales</taxon>
        <taxon>Teratosphaeriaceae</taxon>
        <taxon>Teratosphaeria</taxon>
    </lineage>
</organism>
<dbReference type="SUPFAM" id="SSF52172">
    <property type="entry name" value="CheY-like"/>
    <property type="match status" value="1"/>
</dbReference>
<keyword evidence="7" id="KW-1185">Reference proteome</keyword>
<proteinExistence type="predicted"/>
<evidence type="ECO:0000256" key="4">
    <source>
        <dbReference type="SAM" id="MobiDB-lite"/>
    </source>
</evidence>
<feature type="region of interest" description="Disordered" evidence="4">
    <location>
        <begin position="874"/>
        <end position="947"/>
    </location>
</feature>
<feature type="compositionally biased region" description="Low complexity" evidence="4">
    <location>
        <begin position="36"/>
        <end position="46"/>
    </location>
</feature>
<dbReference type="GO" id="GO:0000160">
    <property type="term" value="P:phosphorelay signal transduction system"/>
    <property type="evidence" value="ECO:0007669"/>
    <property type="project" value="UniProtKB-KW"/>
</dbReference>
<accession>A0A9W7W4K5</accession>
<dbReference type="PROSITE" id="PS50110">
    <property type="entry name" value="RESPONSE_REGULATORY"/>
    <property type="match status" value="1"/>
</dbReference>
<evidence type="ECO:0000313" key="6">
    <source>
        <dbReference type="EMBL" id="KAH9837416.1"/>
    </source>
</evidence>
<dbReference type="InterPro" id="IPR001789">
    <property type="entry name" value="Sig_transdc_resp-reg_receiver"/>
</dbReference>
<evidence type="ECO:0000259" key="5">
    <source>
        <dbReference type="PROSITE" id="PS50110"/>
    </source>
</evidence>
<dbReference type="Proteomes" id="UP001138500">
    <property type="component" value="Unassembled WGS sequence"/>
</dbReference>
<feature type="compositionally biased region" description="Basic and acidic residues" evidence="4">
    <location>
        <begin position="905"/>
        <end position="922"/>
    </location>
</feature>
<feature type="compositionally biased region" description="Polar residues" evidence="4">
    <location>
        <begin position="197"/>
        <end position="208"/>
    </location>
</feature>
<feature type="compositionally biased region" description="Basic and acidic residues" evidence="4">
    <location>
        <begin position="612"/>
        <end position="629"/>
    </location>
</feature>
<feature type="region of interest" description="Disordered" evidence="4">
    <location>
        <begin position="735"/>
        <end position="802"/>
    </location>
</feature>
<feature type="region of interest" description="Disordered" evidence="4">
    <location>
        <begin position="15"/>
        <end position="71"/>
    </location>
</feature>
<keyword evidence="2" id="KW-0902">Two-component regulatory system</keyword>
<feature type="compositionally biased region" description="Polar residues" evidence="4">
    <location>
        <begin position="450"/>
        <end position="466"/>
    </location>
</feature>
<reference evidence="6 7" key="1">
    <citation type="journal article" date="2018" name="IMA Fungus">
        <title>IMA Genome-F 10: Nine draft genome sequences of Claviceps purpurea s.lat., including C. arundinis, C. humidiphila, and C. cf. spartinae, pseudomolecules for the pitch canker pathogen Fusarium circinatum, draft genome of Davidsoniella eucalypti, Grosmannia galeiformis, Quambalaria eucalypti, and Teratosphaeria destructans.</title>
        <authorList>
            <person name="Wingfield B.D."/>
            <person name="Liu M."/>
            <person name="Nguyen H.D."/>
            <person name="Lane F.A."/>
            <person name="Morgan S.W."/>
            <person name="De Vos L."/>
            <person name="Wilken P.M."/>
            <person name="Duong T.A."/>
            <person name="Aylward J."/>
            <person name="Coetzee M.P."/>
            <person name="Dadej K."/>
            <person name="De Beer Z.W."/>
            <person name="Findlay W."/>
            <person name="Havenga M."/>
            <person name="Kolarik M."/>
            <person name="Menzies J.G."/>
            <person name="Naidoo K."/>
            <person name="Pochopski O."/>
            <person name="Shoukouhi P."/>
            <person name="Santana Q.C."/>
            <person name="Seifert K.A."/>
            <person name="Soal N."/>
            <person name="Steenkamp E.T."/>
            <person name="Tatham C.T."/>
            <person name="van der Nest M.A."/>
            <person name="Wingfield M.J."/>
        </authorList>
    </citation>
    <scope>NUCLEOTIDE SEQUENCE [LARGE SCALE GENOMIC DNA]</scope>
    <source>
        <strain evidence="6">CMW44962</strain>
    </source>
</reference>
<dbReference type="CDD" id="cd17546">
    <property type="entry name" value="REC_hyHK_CKI1_RcsC-like"/>
    <property type="match status" value="1"/>
</dbReference>
<evidence type="ECO:0000256" key="3">
    <source>
        <dbReference type="PROSITE-ProRule" id="PRU00169"/>
    </source>
</evidence>
<gene>
    <name evidence="6" type="ORF">Tdes44962_MAKER08339</name>
</gene>
<feature type="compositionally biased region" description="Polar residues" evidence="4">
    <location>
        <begin position="15"/>
        <end position="29"/>
    </location>
</feature>
<feature type="compositionally biased region" description="Pro residues" evidence="4">
    <location>
        <begin position="569"/>
        <end position="579"/>
    </location>
</feature>
<dbReference type="PANTHER" id="PTHR45339:SF1">
    <property type="entry name" value="HYBRID SIGNAL TRANSDUCTION HISTIDINE KINASE J"/>
    <property type="match status" value="1"/>
</dbReference>
<feature type="modified residue" description="4-aspartylphosphate" evidence="3">
    <location>
        <position position="707"/>
    </location>
</feature>
<dbReference type="OrthoDB" id="21225at2759"/>
<dbReference type="SMART" id="SM00448">
    <property type="entry name" value="REC"/>
    <property type="match status" value="1"/>
</dbReference>
<feature type="compositionally biased region" description="Basic residues" evidence="4">
    <location>
        <begin position="486"/>
        <end position="498"/>
    </location>
</feature>
<dbReference type="AlphaFoldDB" id="A0A9W7W4K5"/>
<feature type="region of interest" description="Disordered" evidence="4">
    <location>
        <begin position="160"/>
        <end position="249"/>
    </location>
</feature>
<feature type="compositionally biased region" description="Polar residues" evidence="4">
    <location>
        <begin position="782"/>
        <end position="792"/>
    </location>
</feature>
<sequence length="947" mass="103733">MARFTLRPRFFRRSTTAKSSDTFHSTASSEPAIGKTTSTRSSSRTTVATPSPNEFELKIDQVGKSEQPARSASLRKLREKFLERGAEVPEAVEEQRESLLGVGESEDRHLQCLDAGRRGSAGSKTLKGSDTQLEQGISVPAALVLDLSKDALRSPPVVTLEEPTPVPVSTERLLRNAHVNDTVPSQHRRASGELTLVPSSSSASQPVEEQTAEQAAEGDGHNSSSDVSPKSPVIERHQGASEGSNVRTVKTLFDAPANRVEERSSDQSIHLDHSSENHNMSAFGRRKIWVRRPGQSATLVQIREDDLVDDVRDMILKKYANSLGRTFDSPDMTLRIVTRVEAGKEAERKERTLGPEEEMCRTIDAYYPNGQTVEEALVIDVPQPKKRQTPRPSPGLYQHPSYHGYQTMEEYRPLENGTDYFPPMPAVIPPSVAQTAGSHDSRSSGHGHQPLTTAPQQSLEPHQQRSIAVLNTGHIPPLPSPGAGGRRGHREHRPKYQRQHTSSPTIMSHLPSHPQQSQPGINAGAIAVNPPSLQQSLMHRGSTRPRTESVASDHPAHPSAHSNGAPAAPSLPTPPPPDGPAQQNGSTPPTPNTAATPVHGHRPQRPKKTRKSTPDKPSSRSRGHTRDDSTTSGAYANGNLGMSGAINSVLDGSVPPINVLIVEDNSINLRILEGLMKRLKVRWSTAMNGQIAVDSWRKGGYHLVLMDIQMPVMNGLEATKEIRRLERVNGIGVFSEPESTATSPTADKKRSSKRAVSDDGLKGDDNDDDDDDDDDDDEVDEQTNGTQSPLQKNENDKLPMESGQFKSPVIIVALTASSLQSDRHEALAAGCNDFLTKPVNFVWLERKVKEWGCMQALIDFEGWRRWRDYAVKEEANKSDEQKEKERLEEEKQKKKMEKMAILQERTAKREAEAKAKKAEKRQSVGAEAGPVATEPRAVQAAEDLGAG</sequence>
<reference evidence="6 7" key="2">
    <citation type="journal article" date="2021" name="Curr. Genet.">
        <title>Genetic response to nitrogen starvation in the aggressive Eucalyptus foliar pathogen Teratosphaeria destructans.</title>
        <authorList>
            <person name="Havenga M."/>
            <person name="Wingfield B.D."/>
            <person name="Wingfield M.J."/>
            <person name="Dreyer L.L."/>
            <person name="Roets F."/>
            <person name="Aylward J."/>
        </authorList>
    </citation>
    <scope>NUCLEOTIDE SEQUENCE [LARGE SCALE GENOMIC DNA]</scope>
    <source>
        <strain evidence="6">CMW44962</strain>
    </source>
</reference>
<evidence type="ECO:0000256" key="1">
    <source>
        <dbReference type="ARBA" id="ARBA00022553"/>
    </source>
</evidence>
<keyword evidence="1 3" id="KW-0597">Phosphoprotein</keyword>